<reference evidence="2 3" key="1">
    <citation type="submission" date="2019-04" db="EMBL/GenBank/DDBJ databases">
        <title>Draft genome sequences for three unisolated Alnus-infective Frankia Sp+ strains, AgTrS, AiOr and AvVan, the first sequenced Frankia strains able to sporulate in-planta.</title>
        <authorList>
            <person name="Bethencourt L."/>
            <person name="Vautrin F."/>
            <person name="Taib N."/>
            <person name="Dubost A."/>
            <person name="Castro-Garcia L."/>
            <person name="Imbaud O."/>
            <person name="Abrouk D."/>
            <person name="Fournier P."/>
            <person name="Briolay J."/>
            <person name="Nguyen A."/>
            <person name="Normand P."/>
            <person name="Fernandez M.P."/>
            <person name="Brochier-Armanet C."/>
            <person name="Herrera-Belaroussi A."/>
        </authorList>
    </citation>
    <scope>NUCLEOTIDE SEQUENCE [LARGE SCALE GENOMIC DNA]</scope>
    <source>
        <strain evidence="2 3">AvVan</strain>
    </source>
</reference>
<dbReference type="OrthoDB" id="3217489at2"/>
<accession>A0A4S5CQ97</accession>
<comment type="caution">
    <text evidence="2">The sequence shown here is derived from an EMBL/GenBank/DDBJ whole genome shotgun (WGS) entry which is preliminary data.</text>
</comment>
<keyword evidence="3" id="KW-1185">Reference proteome</keyword>
<evidence type="ECO:0000313" key="3">
    <source>
        <dbReference type="Proteomes" id="UP000305282"/>
    </source>
</evidence>
<evidence type="ECO:0000256" key="1">
    <source>
        <dbReference type="SAM" id="MobiDB-lite"/>
    </source>
</evidence>
<dbReference type="Proteomes" id="UP000305282">
    <property type="component" value="Unassembled WGS sequence"/>
</dbReference>
<dbReference type="EMBL" id="SSXH01000681">
    <property type="protein sequence ID" value="THJ46835.1"/>
    <property type="molecule type" value="Genomic_DNA"/>
</dbReference>
<gene>
    <name evidence="2" type="ORF">E7Y31_19590</name>
</gene>
<proteinExistence type="predicted"/>
<protein>
    <submittedName>
        <fullName evidence="2">Uncharacterized protein</fullName>
    </submittedName>
</protein>
<feature type="region of interest" description="Disordered" evidence="1">
    <location>
        <begin position="53"/>
        <end position="77"/>
    </location>
</feature>
<sequence>MREADTVSTENLPAEIRDALARLETLDVVATSEHVEVFEEMNRRLADALADLDGSGGGAVAEADRVRPRPGPARPVR</sequence>
<name>A0A4S5CQ97_9ACTN</name>
<evidence type="ECO:0000313" key="2">
    <source>
        <dbReference type="EMBL" id="THJ46835.1"/>
    </source>
</evidence>
<dbReference type="AlphaFoldDB" id="A0A4S5CQ97"/>
<organism evidence="2 3">
    <name type="scientific">Candidatus Frankia alpina</name>
    <dbReference type="NCBI Taxonomy" id="2699483"/>
    <lineage>
        <taxon>Bacteria</taxon>
        <taxon>Bacillati</taxon>
        <taxon>Actinomycetota</taxon>
        <taxon>Actinomycetes</taxon>
        <taxon>Frankiales</taxon>
        <taxon>Frankiaceae</taxon>
        <taxon>Frankia</taxon>
    </lineage>
</organism>